<dbReference type="InterPro" id="IPR032675">
    <property type="entry name" value="LRR_dom_sf"/>
</dbReference>
<name>A0A4Q9MT16_9APHY</name>
<dbReference type="Gene3D" id="1.20.1280.50">
    <property type="match status" value="1"/>
</dbReference>
<dbReference type="AlphaFoldDB" id="A0A4Q9MT16"/>
<dbReference type="SUPFAM" id="SSF52047">
    <property type="entry name" value="RNI-like"/>
    <property type="match status" value="1"/>
</dbReference>
<evidence type="ECO:0000313" key="1">
    <source>
        <dbReference type="EMBL" id="TBU31014.1"/>
    </source>
</evidence>
<sequence>MSSGHHDVVMINGLPHELLIEILDFVYSSLTPHRRYIDRDNMGPRQPVLWMRINHVCMHWRNIVCTTPTLWRDIHVYCRPEWLKLCLSRITSKPCPGLINLYFHDLSFQLPQLFTYLEPQQVTSLGAITLYADLAWMDMFSPLFSLPIPNLIALSIYTSHSWWPWPSRLDKAAAFPLTAYALPRLEELTLSRIHPPTDVALFSHMRILDLSSSLWKTSFPKLLDIMAECTLLEQLKLHNVLAGVTEVPTPASGSPSRSLITLPHLHTLIITHAPSLDICAQILSHLLLPAATHIEVAVDVMALGHSELHNFPITFAALLPPSVSVHIPSLSRIGAVEYVAYGDSYSLVGKESIYDALGIVHLSLCGGTHRVVPDGLPVDLGWGVSTEIGLRDLIRVIPGTNVESLELIVNFDALSRQSLVAALGAFPKLETLSLIGMGGVDAIWDSLTPASEDAEVVCPQLSNISVRGGDDNSFYASTSFLDDVVRALEARAMRGYVLSFLQLYMCHSSAAQYATFEAAYGPRLRSLVEVVRYHPLNVDESYEV</sequence>
<proteinExistence type="predicted"/>
<organism evidence="1">
    <name type="scientific">Dichomitus squalens</name>
    <dbReference type="NCBI Taxonomy" id="114155"/>
    <lineage>
        <taxon>Eukaryota</taxon>
        <taxon>Fungi</taxon>
        <taxon>Dikarya</taxon>
        <taxon>Basidiomycota</taxon>
        <taxon>Agaricomycotina</taxon>
        <taxon>Agaricomycetes</taxon>
        <taxon>Polyporales</taxon>
        <taxon>Polyporaceae</taxon>
        <taxon>Dichomitus</taxon>
    </lineage>
</organism>
<accession>A0A4Q9MT16</accession>
<reference evidence="1" key="1">
    <citation type="submission" date="2019-01" db="EMBL/GenBank/DDBJ databases">
        <title>Draft genome sequences of three monokaryotic isolates of the white-rot basidiomycete fungus Dichomitus squalens.</title>
        <authorList>
            <consortium name="DOE Joint Genome Institute"/>
            <person name="Lopez S.C."/>
            <person name="Andreopoulos B."/>
            <person name="Pangilinan J."/>
            <person name="Lipzen A."/>
            <person name="Riley R."/>
            <person name="Ahrendt S."/>
            <person name="Ng V."/>
            <person name="Barry K."/>
            <person name="Daum C."/>
            <person name="Grigoriev I.V."/>
            <person name="Hilden K.S."/>
            <person name="Makela M.R."/>
            <person name="de Vries R.P."/>
        </authorList>
    </citation>
    <scope>NUCLEOTIDE SEQUENCE [LARGE SCALE GENOMIC DNA]</scope>
    <source>
        <strain evidence="1">OM18370.1</strain>
    </source>
</reference>
<dbReference type="Proteomes" id="UP000292957">
    <property type="component" value="Unassembled WGS sequence"/>
</dbReference>
<gene>
    <name evidence="1" type="ORF">BD311DRAFT_753657</name>
</gene>
<protein>
    <submittedName>
        <fullName evidence="1">Uncharacterized protein</fullName>
    </submittedName>
</protein>
<dbReference type="OrthoDB" id="2758795at2759"/>
<dbReference type="Gene3D" id="3.80.10.10">
    <property type="entry name" value="Ribonuclease Inhibitor"/>
    <property type="match status" value="1"/>
</dbReference>
<dbReference type="EMBL" id="ML143402">
    <property type="protein sequence ID" value="TBU31014.1"/>
    <property type="molecule type" value="Genomic_DNA"/>
</dbReference>